<dbReference type="SMART" id="SM00822">
    <property type="entry name" value="PKS_KR"/>
    <property type="match status" value="1"/>
</dbReference>
<dbReference type="InterPro" id="IPR020904">
    <property type="entry name" value="Sc_DH/Rdtase_CS"/>
</dbReference>
<dbReference type="Pfam" id="PF13561">
    <property type="entry name" value="adh_short_C2"/>
    <property type="match status" value="1"/>
</dbReference>
<dbReference type="PRINTS" id="PR00081">
    <property type="entry name" value="GDHRDH"/>
</dbReference>
<dbReference type="AlphaFoldDB" id="A0A139XF53"/>
<dbReference type="SUPFAM" id="SSF51735">
    <property type="entry name" value="NAD(P)-binding Rossmann-fold domains"/>
    <property type="match status" value="1"/>
</dbReference>
<dbReference type="PANTHER" id="PTHR43639:SF1">
    <property type="entry name" value="SHORT-CHAIN DEHYDROGENASE_REDUCTASE FAMILY PROTEIN"/>
    <property type="match status" value="1"/>
</dbReference>
<keyword evidence="5" id="KW-1185">Reference proteome</keyword>
<accession>A0A139XF53</accession>
<dbReference type="Proteomes" id="UP000076925">
    <property type="component" value="Unassembled WGS sequence"/>
</dbReference>
<keyword evidence="2" id="KW-0560">Oxidoreductase</keyword>
<dbReference type="EMBL" id="ANNX02000016">
    <property type="protein sequence ID" value="KYC43301.1"/>
    <property type="molecule type" value="Genomic_DNA"/>
</dbReference>
<dbReference type="STRING" id="128403.WA1_14545"/>
<dbReference type="NCBIfam" id="NF005559">
    <property type="entry name" value="PRK07231.1"/>
    <property type="match status" value="1"/>
</dbReference>
<feature type="domain" description="Ketoreductase" evidence="3">
    <location>
        <begin position="6"/>
        <end position="192"/>
    </location>
</feature>
<gene>
    <name evidence="4" type="ORF">WA1_14545</name>
</gene>
<dbReference type="PANTHER" id="PTHR43639">
    <property type="entry name" value="OXIDOREDUCTASE, SHORT-CHAIN DEHYDROGENASE/REDUCTASE FAMILY (AFU_ORTHOLOGUE AFUA_5G02870)"/>
    <property type="match status" value="1"/>
</dbReference>
<comment type="similarity">
    <text evidence="1">Belongs to the short-chain dehydrogenases/reductases (SDR) family.</text>
</comment>
<name>A0A139XF53_9CYAN</name>
<proteinExistence type="inferred from homology"/>
<evidence type="ECO:0000256" key="1">
    <source>
        <dbReference type="ARBA" id="ARBA00006484"/>
    </source>
</evidence>
<reference evidence="4 5" key="1">
    <citation type="journal article" date="2013" name="Genome Biol. Evol.">
        <title>Genomes of Stigonematalean cyanobacteria (subsection V) and the evolution of oxygenic photosynthesis from prokaryotes to plastids.</title>
        <authorList>
            <person name="Dagan T."/>
            <person name="Roettger M."/>
            <person name="Stucken K."/>
            <person name="Landan G."/>
            <person name="Koch R."/>
            <person name="Major P."/>
            <person name="Gould S.B."/>
            <person name="Goremykin V.V."/>
            <person name="Rippka R."/>
            <person name="Tandeau de Marsac N."/>
            <person name="Gugger M."/>
            <person name="Lockhart P.J."/>
            <person name="Allen J.F."/>
            <person name="Brune I."/>
            <person name="Maus I."/>
            <person name="Puhler A."/>
            <person name="Martin W.F."/>
        </authorList>
    </citation>
    <scope>NUCLEOTIDE SEQUENCE [LARGE SCALE GENOMIC DNA]</scope>
    <source>
        <strain evidence="4 5">PCC 7110</strain>
    </source>
</reference>
<dbReference type="PROSITE" id="PS00061">
    <property type="entry name" value="ADH_SHORT"/>
    <property type="match status" value="1"/>
</dbReference>
<dbReference type="RefSeq" id="WP_017742467.1">
    <property type="nucleotide sequence ID" value="NZ_KQ976354.1"/>
</dbReference>
<dbReference type="FunFam" id="3.40.50.720:FF:000084">
    <property type="entry name" value="Short-chain dehydrogenase reductase"/>
    <property type="match status" value="1"/>
</dbReference>
<dbReference type="PRINTS" id="PR00080">
    <property type="entry name" value="SDRFAMILY"/>
</dbReference>
<sequence length="260" mass="27921">MKLQGKVALVTGSSQGIGQAIAIRLAEEGASIVINYRSHPEGAKETLSKVKAAGGQCQMVDGFTIQADTGTVTDVQRMIADSVSHFGKLDILVNNAGIEKNADFWNVTEADYDAVMNVNLKGVFFATQAFVRHRLETKQPGKIINISSVHEELPFPHFAAYCASKGGLKMLTRNLAVELAPYGITINNVAPGAIETPINTKLLNNPEKLGALVKNIPLGRLGQPKDVASIVAFLASSESDYVTGTTFFVDGGLLWNYQEQ</sequence>
<protein>
    <submittedName>
        <fullName evidence="4">Sugar dehydrogenase</fullName>
    </submittedName>
</protein>
<evidence type="ECO:0000313" key="5">
    <source>
        <dbReference type="Proteomes" id="UP000076925"/>
    </source>
</evidence>
<dbReference type="InterPro" id="IPR057326">
    <property type="entry name" value="KR_dom"/>
</dbReference>
<comment type="caution">
    <text evidence="4">The sequence shown here is derived from an EMBL/GenBank/DDBJ whole genome shotgun (WGS) entry which is preliminary data.</text>
</comment>
<dbReference type="Gene3D" id="3.40.50.720">
    <property type="entry name" value="NAD(P)-binding Rossmann-like Domain"/>
    <property type="match status" value="1"/>
</dbReference>
<dbReference type="OrthoDB" id="9803333at2"/>
<dbReference type="InterPro" id="IPR036291">
    <property type="entry name" value="NAD(P)-bd_dom_sf"/>
</dbReference>
<dbReference type="GO" id="GO:0016491">
    <property type="term" value="F:oxidoreductase activity"/>
    <property type="evidence" value="ECO:0007669"/>
    <property type="project" value="UniProtKB-KW"/>
</dbReference>
<evidence type="ECO:0000259" key="3">
    <source>
        <dbReference type="SMART" id="SM00822"/>
    </source>
</evidence>
<evidence type="ECO:0000313" key="4">
    <source>
        <dbReference type="EMBL" id="KYC43301.1"/>
    </source>
</evidence>
<evidence type="ECO:0000256" key="2">
    <source>
        <dbReference type="ARBA" id="ARBA00023002"/>
    </source>
</evidence>
<organism evidence="4 5">
    <name type="scientific">Scytonema hofmannii PCC 7110</name>
    <dbReference type="NCBI Taxonomy" id="128403"/>
    <lineage>
        <taxon>Bacteria</taxon>
        <taxon>Bacillati</taxon>
        <taxon>Cyanobacteriota</taxon>
        <taxon>Cyanophyceae</taxon>
        <taxon>Nostocales</taxon>
        <taxon>Scytonemataceae</taxon>
        <taxon>Scytonema</taxon>
    </lineage>
</organism>
<dbReference type="InterPro" id="IPR002347">
    <property type="entry name" value="SDR_fam"/>
</dbReference>